<dbReference type="PANTHER" id="PTHR43884">
    <property type="entry name" value="ACYL-COA DEHYDROGENASE"/>
    <property type="match status" value="1"/>
</dbReference>
<dbReference type="CDD" id="cd00567">
    <property type="entry name" value="ACAD"/>
    <property type="match status" value="1"/>
</dbReference>
<evidence type="ECO:0000256" key="2">
    <source>
        <dbReference type="ARBA" id="ARBA00009347"/>
    </source>
</evidence>
<comment type="caution">
    <text evidence="10">The sequence shown here is derived from an EMBL/GenBank/DDBJ whole genome shotgun (WGS) entry which is preliminary data.</text>
</comment>
<evidence type="ECO:0000259" key="9">
    <source>
        <dbReference type="Pfam" id="PF02771"/>
    </source>
</evidence>
<organism evidence="10 11">
    <name type="scientific">Sphingomonas echinoides</name>
    <dbReference type="NCBI Taxonomy" id="59803"/>
    <lineage>
        <taxon>Bacteria</taxon>
        <taxon>Pseudomonadati</taxon>
        <taxon>Pseudomonadota</taxon>
        <taxon>Alphaproteobacteria</taxon>
        <taxon>Sphingomonadales</taxon>
        <taxon>Sphingomonadaceae</taxon>
        <taxon>Sphingomonas</taxon>
    </lineage>
</organism>
<dbReference type="Pfam" id="PF00441">
    <property type="entry name" value="Acyl-CoA_dh_1"/>
    <property type="match status" value="1"/>
</dbReference>
<accession>A0ABU4PPH7</accession>
<dbReference type="InterPro" id="IPR006091">
    <property type="entry name" value="Acyl-CoA_Oxase/DH_mid-dom"/>
</dbReference>
<keyword evidence="4 6" id="KW-0274">FAD</keyword>
<evidence type="ECO:0000256" key="4">
    <source>
        <dbReference type="ARBA" id="ARBA00022827"/>
    </source>
</evidence>
<dbReference type="Proteomes" id="UP001279660">
    <property type="component" value="Unassembled WGS sequence"/>
</dbReference>
<keyword evidence="5 6" id="KW-0560">Oxidoreductase</keyword>
<evidence type="ECO:0000256" key="6">
    <source>
        <dbReference type="RuleBase" id="RU362125"/>
    </source>
</evidence>
<dbReference type="Gene3D" id="1.20.140.10">
    <property type="entry name" value="Butyryl-CoA Dehydrogenase, subunit A, domain 3"/>
    <property type="match status" value="1"/>
</dbReference>
<evidence type="ECO:0000313" key="11">
    <source>
        <dbReference type="Proteomes" id="UP001279660"/>
    </source>
</evidence>
<evidence type="ECO:0000256" key="3">
    <source>
        <dbReference type="ARBA" id="ARBA00022630"/>
    </source>
</evidence>
<dbReference type="Pfam" id="PF02771">
    <property type="entry name" value="Acyl-CoA_dh_N"/>
    <property type="match status" value="1"/>
</dbReference>
<evidence type="ECO:0000256" key="1">
    <source>
        <dbReference type="ARBA" id="ARBA00001974"/>
    </source>
</evidence>
<dbReference type="InterPro" id="IPR036250">
    <property type="entry name" value="AcylCo_DH-like_C"/>
</dbReference>
<proteinExistence type="inferred from homology"/>
<dbReference type="Pfam" id="PF02770">
    <property type="entry name" value="Acyl-CoA_dh_M"/>
    <property type="match status" value="1"/>
</dbReference>
<name>A0ABU4PPH7_9SPHN</name>
<dbReference type="Gene3D" id="1.10.540.10">
    <property type="entry name" value="Acyl-CoA dehydrogenase/oxidase, N-terminal domain"/>
    <property type="match status" value="1"/>
</dbReference>
<evidence type="ECO:0000313" key="10">
    <source>
        <dbReference type="EMBL" id="MDX5985028.1"/>
    </source>
</evidence>
<evidence type="ECO:0000256" key="5">
    <source>
        <dbReference type="ARBA" id="ARBA00023002"/>
    </source>
</evidence>
<keyword evidence="11" id="KW-1185">Reference proteome</keyword>
<dbReference type="InterPro" id="IPR009100">
    <property type="entry name" value="AcylCoA_DH/oxidase_NM_dom_sf"/>
</dbReference>
<dbReference type="Gene3D" id="2.40.110.10">
    <property type="entry name" value="Butyryl-CoA Dehydrogenase, subunit A, domain 2"/>
    <property type="match status" value="1"/>
</dbReference>
<comment type="similarity">
    <text evidence="2 6">Belongs to the acyl-CoA dehydrogenase family.</text>
</comment>
<dbReference type="PANTHER" id="PTHR43884:SF20">
    <property type="entry name" value="ACYL-COA DEHYDROGENASE FADE28"/>
    <property type="match status" value="1"/>
</dbReference>
<sequence length="375" mass="39231">MPLYLSDDQTALQDTIRDFVAEQAPVSHMRALRDANDATGFSRALWKSFAEMGFTGLLIEEAAGGLGLGHVEAGVVLEEIGRNLSPSPFLTTAVAAVAALKGTAHADRWFPGILAGDTVAALAIDEAAKHRDTIALKAERSGNGFKLSGKKQFVTHGHVADLLIVAARTAGNAEDADGVTLFAIPKGAAGLTAAPERLADASLAARLEFDGVEVDADAVIGEVDHGRSPLDRLLRAGRTGAAAELLGVGGGAMDMTVDYLKQRKQFGTLIGSFQALQHRAAHLYSEMEVARAAVLKAQQLLDAGSEAADSAVSVAKAMTAMATTLSVQEGVQMHGGIGMTDAYDIGFYMKRARVLAEMFGDANFHADKVARAAGY</sequence>
<protein>
    <submittedName>
        <fullName evidence="10">Acyl-CoA dehydrogenase family protein</fullName>
    </submittedName>
</protein>
<evidence type="ECO:0000259" key="8">
    <source>
        <dbReference type="Pfam" id="PF02770"/>
    </source>
</evidence>
<dbReference type="InterPro" id="IPR009075">
    <property type="entry name" value="AcylCo_DH/oxidase_C"/>
</dbReference>
<dbReference type="SUPFAM" id="SSF56645">
    <property type="entry name" value="Acyl-CoA dehydrogenase NM domain-like"/>
    <property type="match status" value="1"/>
</dbReference>
<dbReference type="SUPFAM" id="SSF47203">
    <property type="entry name" value="Acyl-CoA dehydrogenase C-terminal domain-like"/>
    <property type="match status" value="1"/>
</dbReference>
<reference evidence="10 11" key="1">
    <citation type="submission" date="2023-11" db="EMBL/GenBank/DDBJ databases">
        <title>MicrobeMod: A computational toolkit for identifying prokaryotic methylation and restriction-modification with nanopore sequencing.</title>
        <authorList>
            <person name="Crits-Christoph A."/>
            <person name="Kang S.C."/>
            <person name="Lee H."/>
            <person name="Ostrov N."/>
        </authorList>
    </citation>
    <scope>NUCLEOTIDE SEQUENCE [LARGE SCALE GENOMIC DNA]</scope>
    <source>
        <strain evidence="10 11">ATCC 14820</strain>
    </source>
</reference>
<evidence type="ECO:0000259" key="7">
    <source>
        <dbReference type="Pfam" id="PF00441"/>
    </source>
</evidence>
<dbReference type="RefSeq" id="WP_010402550.1">
    <property type="nucleotide sequence ID" value="NZ_JAWXXV010000001.1"/>
</dbReference>
<dbReference type="InterPro" id="IPR037069">
    <property type="entry name" value="AcylCoA_DH/ox_N_sf"/>
</dbReference>
<dbReference type="InterPro" id="IPR046373">
    <property type="entry name" value="Acyl-CoA_Oxase/DH_mid-dom_sf"/>
</dbReference>
<feature type="domain" description="Acyl-CoA dehydrogenase/oxidase N-terminal" evidence="9">
    <location>
        <begin position="6"/>
        <end position="116"/>
    </location>
</feature>
<keyword evidence="3 6" id="KW-0285">Flavoprotein</keyword>
<dbReference type="EMBL" id="JAWXXV010000001">
    <property type="protein sequence ID" value="MDX5985028.1"/>
    <property type="molecule type" value="Genomic_DNA"/>
</dbReference>
<dbReference type="InterPro" id="IPR013786">
    <property type="entry name" value="AcylCoA_DH/ox_N"/>
</dbReference>
<comment type="cofactor">
    <cofactor evidence="1 6">
        <name>FAD</name>
        <dbReference type="ChEBI" id="CHEBI:57692"/>
    </cofactor>
</comment>
<feature type="domain" description="Acyl-CoA dehydrogenase/oxidase C-terminal" evidence="7">
    <location>
        <begin position="233"/>
        <end position="373"/>
    </location>
</feature>
<gene>
    <name evidence="10" type="ORF">SIL82_12225</name>
</gene>
<feature type="domain" description="Acyl-CoA oxidase/dehydrogenase middle" evidence="8">
    <location>
        <begin position="136"/>
        <end position="197"/>
    </location>
</feature>